<organism evidence="5 6">
    <name type="scientific">Raphanus sativus</name>
    <name type="common">Radish</name>
    <name type="synonym">Raphanus raphanistrum var. sativus</name>
    <dbReference type="NCBI Taxonomy" id="3726"/>
    <lineage>
        <taxon>Eukaryota</taxon>
        <taxon>Viridiplantae</taxon>
        <taxon>Streptophyta</taxon>
        <taxon>Embryophyta</taxon>
        <taxon>Tracheophyta</taxon>
        <taxon>Spermatophyta</taxon>
        <taxon>Magnoliopsida</taxon>
        <taxon>eudicotyledons</taxon>
        <taxon>Gunneridae</taxon>
        <taxon>Pentapetalae</taxon>
        <taxon>rosids</taxon>
        <taxon>malvids</taxon>
        <taxon>Brassicales</taxon>
        <taxon>Brassicaceae</taxon>
        <taxon>Brassiceae</taxon>
        <taxon>Raphanus</taxon>
    </lineage>
</organism>
<dbReference type="InterPro" id="IPR025476">
    <property type="entry name" value="Helitron_helicase-like"/>
</dbReference>
<dbReference type="EC" id="5.6.2.3" evidence="1"/>
<protein>
    <recommendedName>
        <fullName evidence="1">ATP-dependent DNA helicase</fullName>
        <ecNumber evidence="1">5.6.2.3</ecNumber>
    </recommendedName>
</protein>
<name>A0A6J0LF35_RAPSA</name>
<comment type="cofactor">
    <cofactor evidence="1">
        <name>Mg(2+)</name>
        <dbReference type="ChEBI" id="CHEBI:18420"/>
    </cofactor>
</comment>
<dbReference type="GO" id="GO:0000723">
    <property type="term" value="P:telomere maintenance"/>
    <property type="evidence" value="ECO:0007669"/>
    <property type="project" value="InterPro"/>
</dbReference>
<sequence>MWYGERINKRKNSKNPSFSLCCGQGQVVLPLLKDPPTELKRLIEGDDKKCKHFQKNIRAYNMVFSFTSLGGKVERSLRKGVGPEMFQMQGENYHLLGSLKPPDGKDAKFGQMYICDTENEAEHRANCLRGGKTTYKGKKKNHLRKEIIEVLMKVLDEVNPYVKSFRSAGERFNTNPEEAFHMRIISDRLTDGRTYNTPTASEVAALIPGDFNLDMDKRDIVLQKHCGKLMRINEIHPSYLALQYPLLFTHGEDGFRLGIQKGVTEATKKLKKKTISMRQYYAFRLHERRNESHTLLYARRLFQQFVVDAFTTIESNRLRYLKFNQSTLRSDSYDSIKQSETSGKIDMHDQGTEFVLPASFTGGPRYMKNNYLDAMTISKHFGFPDLFITYTCNPKWPEITRFLEKRNLKAEDRSEIVSRIFKMKLEAFMDDLTKKHILGKTVSSMYTIEFQKRGLPHTHVLLFLHQENKLPTTDDIDKIICAEIPDKDEEPELYDVIKDMMMHGPCGAANMNSPCMENGQCSKLYPKPYAEKTTVNREGFPVYRRREQSERFVVKNGIKLDNRWVIPYNKKLSLRYRAHINVEWCNQAGSIKYLFKYINKGQDRVTVAVEPPDHVLMNQLETAGENVEKRNEFKDYFDCRYVSVCEAGWRIFQFPIHFRSTSVEKLIFHLPGKQHVIFRGKDKMEVVLNKIDAFARTLLYAQIPNFYTYKKNLKKFTRRKRGFSVGRINYAPRKQEDAYYLRVLLNVVRGPTSYEDIKTYNGVTYPEYKDACFARGLLDDDQEYIDDIVRRSFESFGSDLRHVFVMMLNNNTLSTPETVWEKTWQILSEDIEYNRRIYFNRPELLLSDEEKKKFALQEIEKHLKRNGTSLANFLSMPQLPPTDDTDDNVLILDERSYDRQQLVDTLDRDVPKMTDEQKKIFDEIVDAVNEERGGMFFVYGFGGTGKTFLWKLISAAIRSKGDIVLNVVSSGIASLLLQGGRTAHSRFGIPLSPDEFSSCTMAPGSDQANLVKEASLIIWDEAPMMSKHCFEALDRSMSDIMGKHRTKPFGGKVVLFGGDFRQILPVIHGAGRADIVFATLNSSYLWEHCKVFKLTKNMRLLSEFSEWILKVGEGKIAEPNDGEAEIDIPEEFLIMDSDDPIEAISKAVYGDSALLQDKKEPNFFQERAILCPTNEDVNMINEYMLDKLDGEERIYISADSIDPIDKISISDEALGPDFLNTIKVSGLPNHSLRLKVGCPVMVLRNIAPTEGLMNGTRLQITELMDLMVKARIITGERVGETVYIPRLLITPSDTRLPFKMRRRQLPLAVAFAITINKSQGQSLSEVGLFLPRPVFSHGQLYVAISRVTSKKGLKILILDKDGKPQKKTMNVVFKQIFNNLEQRD</sequence>
<keyword evidence="1" id="KW-0067">ATP-binding</keyword>
<dbReference type="CDD" id="cd18809">
    <property type="entry name" value="SF1_C_RecD"/>
    <property type="match status" value="1"/>
</dbReference>
<accession>A0A6J0LF35</accession>
<dbReference type="InterPro" id="IPR027417">
    <property type="entry name" value="P-loop_NTPase"/>
</dbReference>
<dbReference type="PANTHER" id="PTHR10492:SF101">
    <property type="entry name" value="ATP-DEPENDENT DNA HELICASE"/>
    <property type="match status" value="1"/>
</dbReference>
<keyword evidence="1" id="KW-0234">DNA repair</keyword>
<dbReference type="Pfam" id="PF05970">
    <property type="entry name" value="PIF1"/>
    <property type="match status" value="1"/>
</dbReference>
<comment type="catalytic activity">
    <reaction evidence="1">
        <text>ATP + H2O = ADP + phosphate + H(+)</text>
        <dbReference type="Rhea" id="RHEA:13065"/>
        <dbReference type="ChEBI" id="CHEBI:15377"/>
        <dbReference type="ChEBI" id="CHEBI:15378"/>
        <dbReference type="ChEBI" id="CHEBI:30616"/>
        <dbReference type="ChEBI" id="CHEBI:43474"/>
        <dbReference type="ChEBI" id="CHEBI:456216"/>
        <dbReference type="EC" id="5.6.2.3"/>
    </reaction>
</comment>
<evidence type="ECO:0000259" key="2">
    <source>
        <dbReference type="Pfam" id="PF05970"/>
    </source>
</evidence>
<dbReference type="InterPro" id="IPR010285">
    <property type="entry name" value="DNA_helicase_pif1-like_DEAD"/>
</dbReference>
<dbReference type="GO" id="GO:0006281">
    <property type="term" value="P:DNA repair"/>
    <property type="evidence" value="ECO:0007669"/>
    <property type="project" value="UniProtKB-KW"/>
</dbReference>
<dbReference type="GO" id="GO:0006310">
    <property type="term" value="P:DNA recombination"/>
    <property type="evidence" value="ECO:0007669"/>
    <property type="project" value="UniProtKB-KW"/>
</dbReference>
<feature type="domain" description="DNA helicase Pif1-like DEAD-box helicase" evidence="2">
    <location>
        <begin position="913"/>
        <end position="1121"/>
    </location>
</feature>
<proteinExistence type="inferred from homology"/>
<keyword evidence="1" id="KW-0233">DNA recombination</keyword>
<reference evidence="5" key="1">
    <citation type="journal article" date="2019" name="Database">
        <title>The radish genome database (RadishGD): an integrated information resource for radish genomics.</title>
        <authorList>
            <person name="Yu H.J."/>
            <person name="Baek S."/>
            <person name="Lee Y.J."/>
            <person name="Cho A."/>
            <person name="Mun J.H."/>
        </authorList>
    </citation>
    <scope>NUCLEOTIDE SEQUENCE [LARGE SCALE GENOMIC DNA]</scope>
    <source>
        <strain evidence="5">cv. WK10039</strain>
    </source>
</reference>
<dbReference type="SUPFAM" id="SSF52540">
    <property type="entry name" value="P-loop containing nucleoside triphosphate hydrolases"/>
    <property type="match status" value="2"/>
</dbReference>
<keyword evidence="1" id="KW-0227">DNA damage</keyword>
<dbReference type="GeneID" id="108828963"/>
<evidence type="ECO:0000313" key="6">
    <source>
        <dbReference type="RefSeq" id="XP_018458111.2"/>
    </source>
</evidence>
<dbReference type="Pfam" id="PF14214">
    <property type="entry name" value="Helitron_like_N"/>
    <property type="match status" value="1"/>
</dbReference>
<keyword evidence="5" id="KW-1185">Reference proteome</keyword>
<dbReference type="InterPro" id="IPR049163">
    <property type="entry name" value="Pif1-like_2B_dom"/>
</dbReference>
<dbReference type="Proteomes" id="UP000504610">
    <property type="component" value="Chromosome 4"/>
</dbReference>
<dbReference type="PANTHER" id="PTHR10492">
    <property type="match status" value="1"/>
</dbReference>
<evidence type="ECO:0000259" key="4">
    <source>
        <dbReference type="Pfam" id="PF21530"/>
    </source>
</evidence>
<keyword evidence="1" id="KW-0378">Hydrolase</keyword>
<dbReference type="KEGG" id="rsz:108828963"/>
<dbReference type="Gene3D" id="3.40.50.300">
    <property type="entry name" value="P-loop containing nucleotide triphosphate hydrolases"/>
    <property type="match status" value="1"/>
</dbReference>
<gene>
    <name evidence="6" type="primary">LOC108828963</name>
</gene>
<dbReference type="GO" id="GO:0005524">
    <property type="term" value="F:ATP binding"/>
    <property type="evidence" value="ECO:0007669"/>
    <property type="project" value="UniProtKB-KW"/>
</dbReference>
<evidence type="ECO:0000313" key="5">
    <source>
        <dbReference type="Proteomes" id="UP000504610"/>
    </source>
</evidence>
<feature type="domain" description="DNA helicase Pif1-like 2B" evidence="4">
    <location>
        <begin position="1217"/>
        <end position="1263"/>
    </location>
</feature>
<dbReference type="GO" id="GO:0043139">
    <property type="term" value="F:5'-3' DNA helicase activity"/>
    <property type="evidence" value="ECO:0007669"/>
    <property type="project" value="UniProtKB-EC"/>
</dbReference>
<evidence type="ECO:0000256" key="1">
    <source>
        <dbReference type="RuleBase" id="RU363044"/>
    </source>
</evidence>
<dbReference type="OrthoDB" id="1068717at2759"/>
<reference evidence="6" key="2">
    <citation type="submission" date="2025-08" db="UniProtKB">
        <authorList>
            <consortium name="RefSeq"/>
        </authorList>
    </citation>
    <scope>IDENTIFICATION</scope>
    <source>
        <tissue evidence="6">Leaf</tissue>
    </source>
</reference>
<feature type="domain" description="Helitron helicase-like" evidence="3">
    <location>
        <begin position="280"/>
        <end position="462"/>
    </location>
</feature>
<dbReference type="GO" id="GO:0016787">
    <property type="term" value="F:hydrolase activity"/>
    <property type="evidence" value="ECO:0007669"/>
    <property type="project" value="UniProtKB-KW"/>
</dbReference>
<evidence type="ECO:0000259" key="3">
    <source>
        <dbReference type="Pfam" id="PF14214"/>
    </source>
</evidence>
<comment type="similarity">
    <text evidence="1">Belongs to the helicase family.</text>
</comment>
<keyword evidence="1" id="KW-0547">Nucleotide-binding</keyword>
<keyword evidence="1" id="KW-0347">Helicase</keyword>
<dbReference type="Pfam" id="PF21530">
    <property type="entry name" value="Pif1_2B_dom"/>
    <property type="match status" value="1"/>
</dbReference>
<dbReference type="RefSeq" id="XP_018458111.2">
    <property type="nucleotide sequence ID" value="XM_018602609.2"/>
</dbReference>